<protein>
    <submittedName>
        <fullName evidence="1">Uncharacterized protein</fullName>
    </submittedName>
</protein>
<organism evidence="1 2">
    <name type="scientific">Vaccinium darrowii</name>
    <dbReference type="NCBI Taxonomy" id="229202"/>
    <lineage>
        <taxon>Eukaryota</taxon>
        <taxon>Viridiplantae</taxon>
        <taxon>Streptophyta</taxon>
        <taxon>Embryophyta</taxon>
        <taxon>Tracheophyta</taxon>
        <taxon>Spermatophyta</taxon>
        <taxon>Magnoliopsida</taxon>
        <taxon>eudicotyledons</taxon>
        <taxon>Gunneridae</taxon>
        <taxon>Pentapetalae</taxon>
        <taxon>asterids</taxon>
        <taxon>Ericales</taxon>
        <taxon>Ericaceae</taxon>
        <taxon>Vaccinioideae</taxon>
        <taxon>Vaccinieae</taxon>
        <taxon>Vaccinium</taxon>
    </lineage>
</organism>
<dbReference type="Proteomes" id="UP000828048">
    <property type="component" value="Chromosome 12"/>
</dbReference>
<proteinExistence type="predicted"/>
<gene>
    <name evidence="1" type="ORF">Vadar_027442</name>
</gene>
<reference evidence="1 2" key="1">
    <citation type="journal article" date="2021" name="Hortic Res">
        <title>High-quality reference genome and annotation aids understanding of berry development for evergreen blueberry (Vaccinium darrowii).</title>
        <authorList>
            <person name="Yu J."/>
            <person name="Hulse-Kemp A.M."/>
            <person name="Babiker E."/>
            <person name="Staton M."/>
        </authorList>
    </citation>
    <scope>NUCLEOTIDE SEQUENCE [LARGE SCALE GENOMIC DNA]</scope>
    <source>
        <strain evidence="2">cv. NJ 8807/NJ 8810</strain>
        <tissue evidence="1">Young leaf</tissue>
    </source>
</reference>
<accession>A0ACB7ZE50</accession>
<name>A0ACB7ZE50_9ERIC</name>
<dbReference type="EMBL" id="CM037162">
    <property type="protein sequence ID" value="KAH7864249.1"/>
    <property type="molecule type" value="Genomic_DNA"/>
</dbReference>
<comment type="caution">
    <text evidence="1">The sequence shown here is derived from an EMBL/GenBank/DDBJ whole genome shotgun (WGS) entry which is preliminary data.</text>
</comment>
<sequence>MHRDLKIGVSTEGQTLAHRAITQGYWWPNMEADDVEYARHCDRCQCFAPITRQPAEELNPLESPWSFAQWGIDLVSPLTTTPGGFKHLITATDYFTKWIEAKSLVHITDEDVKSFLWKNIFTRFGSQYAIVSDNGMQFTNAPMEAFLAEHNVRFYNSQCNGQAESTNKTIAVGIKRRLMAKKGKWMEELYHVLVGIPYDPSMVHGTNPLLTCFWDGGRNSYDTHVGDKEDSEF</sequence>
<evidence type="ECO:0000313" key="1">
    <source>
        <dbReference type="EMBL" id="KAH7864249.1"/>
    </source>
</evidence>
<evidence type="ECO:0000313" key="2">
    <source>
        <dbReference type="Proteomes" id="UP000828048"/>
    </source>
</evidence>
<keyword evidence="2" id="KW-1185">Reference proteome</keyword>